<evidence type="ECO:0000259" key="3">
    <source>
        <dbReference type="PROSITE" id="PS50003"/>
    </source>
</evidence>
<dbReference type="PROSITE" id="PS50003">
    <property type="entry name" value="PH_DOMAIN"/>
    <property type="match status" value="1"/>
</dbReference>
<dbReference type="SMART" id="SM00233">
    <property type="entry name" value="PH"/>
    <property type="match status" value="1"/>
</dbReference>
<keyword evidence="5" id="KW-1185">Reference proteome</keyword>
<dbReference type="Pfam" id="PF00169">
    <property type="entry name" value="PH"/>
    <property type="match status" value="1"/>
</dbReference>
<sequence>MLSSFSKSFRNSFRKIRKNDDERRDDKRTQSMNINRSYSTDAHIYSTSFMDCQESQNNSINPERSLGEFKKREHPLSRVKSTFSLGRMNKTRTSASSFSAMADVSQLKRKVDILEFDNNVKGYLRVKFGDSGWKRHYAILHQDTIALYVEKYDVNPVMESTLTGNIVAPGETYTRKKYAFCVKGAHTHLLFSCKDKEDLFRWMNAVSLASIGYDVDEGKTIGIKKNRYNSCSIRINRGRKVFKQYASVGSDGQSISSKEDDLCDISLIQMKISREETLSRKNAQMQKSKSTASDIMRLVDVVDITSGLTRKQTMKRRAEKLSSDPKLNEVLHKKLQLERELRSMNTDLEIINKLFEVPLTNEKIDDFLQKHGDIIPNLKETTSLEDSLSSPQSDISSNTVDSLW</sequence>
<dbReference type="AlphaFoldDB" id="E4Y2R4"/>
<keyword evidence="1" id="KW-0175">Coiled coil</keyword>
<feature type="domain" description="PH" evidence="3">
    <location>
        <begin position="117"/>
        <end position="211"/>
    </location>
</feature>
<gene>
    <name evidence="4" type="ORF">GSOID_T00016470001</name>
</gene>
<evidence type="ECO:0000256" key="2">
    <source>
        <dbReference type="SAM" id="MobiDB-lite"/>
    </source>
</evidence>
<reference evidence="4" key="1">
    <citation type="journal article" date="2010" name="Science">
        <title>Plasticity of animal genome architecture unmasked by rapid evolution of a pelagic tunicate.</title>
        <authorList>
            <person name="Denoeud F."/>
            <person name="Henriet S."/>
            <person name="Mungpakdee S."/>
            <person name="Aury J.M."/>
            <person name="Da Silva C."/>
            <person name="Brinkmann H."/>
            <person name="Mikhaleva J."/>
            <person name="Olsen L.C."/>
            <person name="Jubin C."/>
            <person name="Canestro C."/>
            <person name="Bouquet J.M."/>
            <person name="Danks G."/>
            <person name="Poulain J."/>
            <person name="Campsteijn C."/>
            <person name="Adamski M."/>
            <person name="Cross I."/>
            <person name="Yadetie F."/>
            <person name="Muffato M."/>
            <person name="Louis A."/>
            <person name="Butcher S."/>
            <person name="Tsagkogeorga G."/>
            <person name="Konrad A."/>
            <person name="Singh S."/>
            <person name="Jensen M.F."/>
            <person name="Cong E.H."/>
            <person name="Eikeseth-Otteraa H."/>
            <person name="Noel B."/>
            <person name="Anthouard V."/>
            <person name="Porcel B.M."/>
            <person name="Kachouri-Lafond R."/>
            <person name="Nishino A."/>
            <person name="Ugolini M."/>
            <person name="Chourrout P."/>
            <person name="Nishida H."/>
            <person name="Aasland R."/>
            <person name="Huzurbazar S."/>
            <person name="Westhof E."/>
            <person name="Delsuc F."/>
            <person name="Lehrach H."/>
            <person name="Reinhardt R."/>
            <person name="Weissenbach J."/>
            <person name="Roy S.W."/>
            <person name="Artiguenave F."/>
            <person name="Postlethwait J.H."/>
            <person name="Manak J.R."/>
            <person name="Thompson E.M."/>
            <person name="Jaillon O."/>
            <person name="Du Pasquier L."/>
            <person name="Boudinot P."/>
            <person name="Liberles D.A."/>
            <person name="Volff J.N."/>
            <person name="Philippe H."/>
            <person name="Lenhard B."/>
            <person name="Roest Crollius H."/>
            <person name="Wincker P."/>
            <person name="Chourrout D."/>
        </authorList>
    </citation>
    <scope>NUCLEOTIDE SEQUENCE [LARGE SCALE GENOMIC DNA]</scope>
</reference>
<dbReference type="InterPro" id="IPR001849">
    <property type="entry name" value="PH_domain"/>
</dbReference>
<evidence type="ECO:0000313" key="4">
    <source>
        <dbReference type="EMBL" id="CBY16148.1"/>
    </source>
</evidence>
<evidence type="ECO:0000256" key="1">
    <source>
        <dbReference type="SAM" id="Coils"/>
    </source>
</evidence>
<dbReference type="Proteomes" id="UP000001307">
    <property type="component" value="Unassembled WGS sequence"/>
</dbReference>
<feature type="region of interest" description="Disordered" evidence="2">
    <location>
        <begin position="383"/>
        <end position="404"/>
    </location>
</feature>
<dbReference type="OrthoDB" id="10319908at2759"/>
<feature type="coiled-coil region" evidence="1">
    <location>
        <begin position="327"/>
        <end position="354"/>
    </location>
</feature>
<dbReference type="InParanoid" id="E4Y2R4"/>
<dbReference type="InterPro" id="IPR011993">
    <property type="entry name" value="PH-like_dom_sf"/>
</dbReference>
<protein>
    <recommendedName>
        <fullName evidence="3">PH domain-containing protein</fullName>
    </recommendedName>
</protein>
<feature type="compositionally biased region" description="Low complexity" evidence="2">
    <location>
        <begin position="387"/>
        <end position="397"/>
    </location>
</feature>
<evidence type="ECO:0000313" key="5">
    <source>
        <dbReference type="Proteomes" id="UP000001307"/>
    </source>
</evidence>
<accession>E4Y2R4</accession>
<proteinExistence type="predicted"/>
<name>E4Y2R4_OIKDI</name>
<dbReference type="SUPFAM" id="SSF50729">
    <property type="entry name" value="PH domain-like"/>
    <property type="match status" value="1"/>
</dbReference>
<organism evidence="4">
    <name type="scientific">Oikopleura dioica</name>
    <name type="common">Tunicate</name>
    <dbReference type="NCBI Taxonomy" id="34765"/>
    <lineage>
        <taxon>Eukaryota</taxon>
        <taxon>Metazoa</taxon>
        <taxon>Chordata</taxon>
        <taxon>Tunicata</taxon>
        <taxon>Appendicularia</taxon>
        <taxon>Copelata</taxon>
        <taxon>Oikopleuridae</taxon>
        <taxon>Oikopleura</taxon>
    </lineage>
</organism>
<dbReference type="EMBL" id="FN653919">
    <property type="protein sequence ID" value="CBY16148.1"/>
    <property type="molecule type" value="Genomic_DNA"/>
</dbReference>
<dbReference type="Gene3D" id="2.30.29.30">
    <property type="entry name" value="Pleckstrin-homology domain (PH domain)/Phosphotyrosine-binding domain (PTB)"/>
    <property type="match status" value="1"/>
</dbReference>